<reference evidence="2 3" key="1">
    <citation type="submission" date="2016-07" db="EMBL/GenBank/DDBJ databases">
        <title>Complete genome sequence of Altererythrobacter dongtanensis KCTC 22672, a type strain with esterase isolated from tidal flat.</title>
        <authorList>
            <person name="Cheng H."/>
            <person name="Wu Y.-H."/>
            <person name="Zhou P."/>
            <person name="Huo Y.-Y."/>
            <person name="Wang C.-S."/>
            <person name="Xu X.-W."/>
        </authorList>
    </citation>
    <scope>NUCLEOTIDE SEQUENCE [LARGE SCALE GENOMIC DNA]</scope>
    <source>
        <strain evidence="2 3">KCTC 22672</strain>
    </source>
</reference>
<dbReference type="SUPFAM" id="SSF52540">
    <property type="entry name" value="P-loop containing nucleoside triphosphate hydrolases"/>
    <property type="match status" value="1"/>
</dbReference>
<dbReference type="KEGG" id="ado:A6F68_01332"/>
<dbReference type="EMBL" id="CP016591">
    <property type="protein sequence ID" value="ANY19849.1"/>
    <property type="molecule type" value="Genomic_DNA"/>
</dbReference>
<keyword evidence="3" id="KW-1185">Reference proteome</keyword>
<sequence length="637" mass="73177">MNPSPTSSAIASASSAIGDTIGKKIGEAIIRSGSKILDKAKVSLEVGFRPYLEKNYARCRYYKTLLDPYEPCDLEATYINVKLHLKGRTAAEIVEDTKLINRFLDGEKFVVTGLAGCGKSMLMKSAVLRTYGSSNSLPLFFELRKLNGLKNVDLVEQIHEDCSQDGKEVSFGQFKLALRSGLFALILDGFDEIEYDQRKDISEQIIEFTTNYPQCPIIISSRPDNDVFGSWSEFKVFEVEKFDKRQTLALIDKAKYDEGVRKRFKEALEDRLFKTHGSFLQSPLLTIIMMFTFEEFAEIPTKMHAFYARAFDTLFQKHDADKDQFVRKIRTGLSREDFKLTLSCFCAISYLAEKFSFNADELNKFVGEGINYAKNVSPNVEPSSVDFIQDLRDAVCLIQEDGLNFVFVHRSFQEYFTAVFLDKVHESRIKALGDRLATRFNDDVLPMSLDMSREKMEQNWLIPNLDFYIDFLGSRTGRKNTATVFKGLLGQPYIFRERIYEKKESKDRIQFTFTDLPSETLGPLEIICVTEPKLVGAAFLIKSVRQLTVENARRVLLKEQYARRKSYATWRNLLQPIADNRQPPTIRFPITAADDWWLNELGFDETFDELASILTVIKRDVERRVENRRKLLDDLIG</sequence>
<dbReference type="InterPro" id="IPR027417">
    <property type="entry name" value="P-loop_NTPase"/>
</dbReference>
<dbReference type="OrthoDB" id="2081291at2"/>
<dbReference type="PROSITE" id="PS50837">
    <property type="entry name" value="NACHT"/>
    <property type="match status" value="1"/>
</dbReference>
<organism evidence="2 3">
    <name type="scientific">Tsuneonella dongtanensis</name>
    <dbReference type="NCBI Taxonomy" id="692370"/>
    <lineage>
        <taxon>Bacteria</taxon>
        <taxon>Pseudomonadati</taxon>
        <taxon>Pseudomonadota</taxon>
        <taxon>Alphaproteobacteria</taxon>
        <taxon>Sphingomonadales</taxon>
        <taxon>Erythrobacteraceae</taxon>
        <taxon>Tsuneonella</taxon>
    </lineage>
</organism>
<dbReference type="Pfam" id="PF05729">
    <property type="entry name" value="NACHT"/>
    <property type="match status" value="1"/>
</dbReference>
<evidence type="ECO:0000313" key="3">
    <source>
        <dbReference type="Proteomes" id="UP000092932"/>
    </source>
</evidence>
<dbReference type="Gene3D" id="3.40.50.300">
    <property type="entry name" value="P-loop containing nucleotide triphosphate hydrolases"/>
    <property type="match status" value="1"/>
</dbReference>
<dbReference type="RefSeq" id="WP_084001736.1">
    <property type="nucleotide sequence ID" value="NZ_CP016591.1"/>
</dbReference>
<dbReference type="Proteomes" id="UP000092932">
    <property type="component" value="Chromosome"/>
</dbReference>
<feature type="domain" description="NACHT" evidence="1">
    <location>
        <begin position="107"/>
        <end position="224"/>
    </location>
</feature>
<accession>A0A1B2ACG7</accession>
<name>A0A1B2ACG7_9SPHN</name>
<proteinExistence type="predicted"/>
<protein>
    <submittedName>
        <fullName evidence="2">NACHT domain protein</fullName>
    </submittedName>
</protein>
<gene>
    <name evidence="2" type="ORF">A6F68_01332</name>
</gene>
<dbReference type="AlphaFoldDB" id="A0A1B2ACG7"/>
<evidence type="ECO:0000259" key="1">
    <source>
        <dbReference type="PROSITE" id="PS50837"/>
    </source>
</evidence>
<evidence type="ECO:0000313" key="2">
    <source>
        <dbReference type="EMBL" id="ANY19849.1"/>
    </source>
</evidence>
<dbReference type="InterPro" id="IPR007111">
    <property type="entry name" value="NACHT_NTPase"/>
</dbReference>